<evidence type="ECO:0000313" key="3">
    <source>
        <dbReference type="Proteomes" id="UP000058925"/>
    </source>
</evidence>
<proteinExistence type="predicted"/>
<dbReference type="GeneID" id="60421862"/>
<dbReference type="GO" id="GO:0016757">
    <property type="term" value="F:glycosyltransferase activity"/>
    <property type="evidence" value="ECO:0007669"/>
    <property type="project" value="UniProtKB-KW"/>
</dbReference>
<dbReference type="Gene3D" id="3.90.550.10">
    <property type="entry name" value="Spore Coat Polysaccharide Biosynthesis Protein SpsA, Chain A"/>
    <property type="match status" value="1"/>
</dbReference>
<dbReference type="KEGG" id="taa:NMY3_01870"/>
<dbReference type="InterPro" id="IPR001173">
    <property type="entry name" value="Glyco_trans_2-like"/>
</dbReference>
<name>A0A654M0E1_9ARCH</name>
<accession>A0A654M0E1</accession>
<feature type="domain" description="Glycosyltransferase 2-like" evidence="1">
    <location>
        <begin position="7"/>
        <end position="167"/>
    </location>
</feature>
<evidence type="ECO:0000313" key="2">
    <source>
        <dbReference type="EMBL" id="ALI36073.1"/>
    </source>
</evidence>
<dbReference type="Proteomes" id="UP000058925">
    <property type="component" value="Chromosome"/>
</dbReference>
<keyword evidence="2" id="KW-0328">Glycosyltransferase</keyword>
<dbReference type="EMBL" id="CP012850">
    <property type="protein sequence ID" value="ALI36073.1"/>
    <property type="molecule type" value="Genomic_DNA"/>
</dbReference>
<dbReference type="SUPFAM" id="SSF53448">
    <property type="entry name" value="Nucleotide-diphospho-sugar transferases"/>
    <property type="match status" value="1"/>
</dbReference>
<dbReference type="RefSeq" id="WP_196818411.1">
    <property type="nucleotide sequence ID" value="NZ_CP012850.1"/>
</dbReference>
<dbReference type="OrthoDB" id="46222at2157"/>
<protein>
    <submittedName>
        <fullName evidence="2">Poly-beta-1,6-N-acetyl-D-glucosamine synthase</fullName>
        <ecNumber evidence="2">2.4.1.-</ecNumber>
    </submittedName>
</protein>
<gene>
    <name evidence="2" type="primary">pgaC_1</name>
    <name evidence="2" type="ORF">NMY3_01870</name>
</gene>
<evidence type="ECO:0000259" key="1">
    <source>
        <dbReference type="Pfam" id="PF00535"/>
    </source>
</evidence>
<dbReference type="Pfam" id="PF00535">
    <property type="entry name" value="Glycos_transf_2"/>
    <property type="match status" value="1"/>
</dbReference>
<organism evidence="2 3">
    <name type="scientific">Candidatus Nitrosocosmicus oleophilus</name>
    <dbReference type="NCBI Taxonomy" id="1353260"/>
    <lineage>
        <taxon>Archaea</taxon>
        <taxon>Nitrososphaerota</taxon>
        <taxon>Nitrososphaeria</taxon>
        <taxon>Nitrososphaerales</taxon>
        <taxon>Nitrososphaeraceae</taxon>
        <taxon>Candidatus Nitrosocosmicus</taxon>
    </lineage>
</organism>
<dbReference type="CDD" id="cd00761">
    <property type="entry name" value="Glyco_tranf_GTA_type"/>
    <property type="match status" value="1"/>
</dbReference>
<dbReference type="InterPro" id="IPR029044">
    <property type="entry name" value="Nucleotide-diphossugar_trans"/>
</dbReference>
<keyword evidence="3" id="KW-1185">Reference proteome</keyword>
<dbReference type="EC" id="2.4.1.-" evidence="2"/>
<dbReference type="AlphaFoldDB" id="A0A654M0E1"/>
<reference evidence="3" key="1">
    <citation type="submission" date="2015-10" db="EMBL/GenBank/DDBJ databases">
        <title>Niche specialization of a soil ammonia-oxidizing archaeon, Candidatus Nitrosocosmicus oleophilus.</title>
        <authorList>
            <person name="Jung M.-Y."/>
            <person name="Rhee S.-K."/>
        </authorList>
    </citation>
    <scope>NUCLEOTIDE SEQUENCE [LARGE SCALE GENOMIC DNA]</scope>
    <source>
        <strain evidence="3">MY3</strain>
    </source>
</reference>
<keyword evidence="2" id="KW-0808">Transferase</keyword>
<sequence length="282" mass="32671">MGTYFTIVTCRNSENDIEKAIKSLSDQTIKPSYIIVIDDGSKDNTGEILKRLSDEIHNLFIISNPDLGYDISRIVKNWNKALALKAEKMLEDTDYHMIGTDDTIYYNDYAEKIIEFMDNNTDYAIVSGNIDDGSYKTPRGAGRFVRNSFFYKEYAQYPEKMGYESAVLIASRKNGYKETILKEAKFEHTRPLGQNHHFYEFGASMRTLGYHPLFAFGRFFLYFGTSKPIGRAGALYMLYHYISYKPKIEGYDSMYPDDIRKFTRKTQVDKIKSLIKQRSPTN</sequence>